<evidence type="ECO:0000259" key="2">
    <source>
        <dbReference type="Pfam" id="PF05193"/>
    </source>
</evidence>
<dbReference type="InterPro" id="IPR011249">
    <property type="entry name" value="Metalloenz_LuxS/M16"/>
</dbReference>
<evidence type="ECO:0000313" key="3">
    <source>
        <dbReference type="EMBL" id="MSR92686.1"/>
    </source>
</evidence>
<gene>
    <name evidence="3" type="ORF">FYJ33_15275</name>
</gene>
<dbReference type="Gene3D" id="3.30.830.10">
    <property type="entry name" value="Metalloenzyme, LuxS/M16 peptidase-like"/>
    <property type="match status" value="1"/>
</dbReference>
<comment type="caution">
    <text evidence="3">The sequence shown here is derived from an EMBL/GenBank/DDBJ whole genome shotgun (WGS) entry which is preliminary data.</text>
</comment>
<dbReference type="InterPro" id="IPR011765">
    <property type="entry name" value="Pept_M16_N"/>
</dbReference>
<keyword evidence="4" id="KW-1185">Reference proteome</keyword>
<dbReference type="Pfam" id="PF05193">
    <property type="entry name" value="Peptidase_M16_C"/>
    <property type="match status" value="1"/>
</dbReference>
<sequence length="414" mass="48886">MKLFDYYFHNLFEIVKERNGYMYEVKYLTMDKHSQFIIFAFNCGSSNEQEDNNGVFHLLEHLILSDYNINKELHNVYLDAITTKEWTYFLFITKSENEIIKKINYIIDTLFSLKITNESLDNEKKIICDEIKNRGYFSNFKQLFNRLMFNGTSYALPTTGKSETVINLNIKRVQNIYNKYYDFNQNFRVYCSSEDICTELSNKLSKIEKRIEFNNKLGVIKHSIRPISKSINKKGNEFNLSVATIYTHMSDYDAQLLDLLGNCLFGAKGLFVSKLKKDCGIYNIQYIYDVYKDFSLFGFGISTNRSNYDRIILCLKELINEIHDNSNMLNSIYNDVLFTKSLEVQYYKNNIFDLIRLVNEMKIDLDITKLPNIEVQINELYNYIFFKSNWFGLSIGDNINVEDFLDKIDIKNKV</sequence>
<reference evidence="3 4" key="1">
    <citation type="submission" date="2019-08" db="EMBL/GenBank/DDBJ databases">
        <title>In-depth cultivation of the pig gut microbiome towards novel bacterial diversity and tailored functional studies.</title>
        <authorList>
            <person name="Wylensek D."/>
            <person name="Hitch T.C.A."/>
            <person name="Clavel T."/>
        </authorList>
    </citation>
    <scope>NUCLEOTIDE SEQUENCE [LARGE SCALE GENOMIC DNA]</scope>
    <source>
        <strain evidence="3 4">WCA-383-APC-5B</strain>
    </source>
</reference>
<dbReference type="SUPFAM" id="SSF63411">
    <property type="entry name" value="LuxS/MPP-like metallohydrolase"/>
    <property type="match status" value="2"/>
</dbReference>
<dbReference type="InterPro" id="IPR007863">
    <property type="entry name" value="Peptidase_M16_C"/>
</dbReference>
<dbReference type="AlphaFoldDB" id="A0A7X2T2D9"/>
<dbReference type="EMBL" id="VULX01000047">
    <property type="protein sequence ID" value="MSR92686.1"/>
    <property type="molecule type" value="Genomic_DNA"/>
</dbReference>
<evidence type="ECO:0000259" key="1">
    <source>
        <dbReference type="Pfam" id="PF00675"/>
    </source>
</evidence>
<evidence type="ECO:0000313" key="4">
    <source>
        <dbReference type="Proteomes" id="UP000460287"/>
    </source>
</evidence>
<dbReference type="Pfam" id="PF00675">
    <property type="entry name" value="Peptidase_M16"/>
    <property type="match status" value="1"/>
</dbReference>
<dbReference type="Proteomes" id="UP000460287">
    <property type="component" value="Unassembled WGS sequence"/>
</dbReference>
<organism evidence="3 4">
    <name type="scientific">Inconstantimicrobium porci</name>
    <dbReference type="NCBI Taxonomy" id="2652291"/>
    <lineage>
        <taxon>Bacteria</taxon>
        <taxon>Bacillati</taxon>
        <taxon>Bacillota</taxon>
        <taxon>Clostridia</taxon>
        <taxon>Eubacteriales</taxon>
        <taxon>Clostridiaceae</taxon>
        <taxon>Inconstantimicrobium</taxon>
    </lineage>
</organism>
<feature type="domain" description="Peptidase M16 N-terminal" evidence="1">
    <location>
        <begin position="40"/>
        <end position="132"/>
    </location>
</feature>
<accession>A0A7X2T2D9</accession>
<proteinExistence type="predicted"/>
<name>A0A7X2T2D9_9CLOT</name>
<protein>
    <submittedName>
        <fullName evidence="3">Insulinase family protein</fullName>
    </submittedName>
</protein>
<feature type="domain" description="Peptidase M16 C-terminal" evidence="2">
    <location>
        <begin position="168"/>
        <end position="325"/>
    </location>
</feature>
<dbReference type="GO" id="GO:0046872">
    <property type="term" value="F:metal ion binding"/>
    <property type="evidence" value="ECO:0007669"/>
    <property type="project" value="InterPro"/>
</dbReference>